<name>A0AAV2I2T2_LYMST</name>
<dbReference type="SUPFAM" id="SSF56973">
    <property type="entry name" value="Aerolisin/ETX pore-forming domain"/>
    <property type="match status" value="1"/>
</dbReference>
<dbReference type="PANTHER" id="PTHR39369:SF6">
    <property type="entry name" value="LIN-24 (TWENTY-FOUR) LIKE"/>
    <property type="match status" value="1"/>
</dbReference>
<protein>
    <submittedName>
        <fullName evidence="1">Uncharacterized protein</fullName>
    </submittedName>
</protein>
<dbReference type="Proteomes" id="UP001497497">
    <property type="component" value="Unassembled WGS sequence"/>
</dbReference>
<comment type="caution">
    <text evidence="1">The sequence shown here is derived from an EMBL/GenBank/DDBJ whole genome shotgun (WGS) entry which is preliminary data.</text>
</comment>
<organism evidence="1 2">
    <name type="scientific">Lymnaea stagnalis</name>
    <name type="common">Great pond snail</name>
    <name type="synonym">Helix stagnalis</name>
    <dbReference type="NCBI Taxonomy" id="6523"/>
    <lineage>
        <taxon>Eukaryota</taxon>
        <taxon>Metazoa</taxon>
        <taxon>Spiralia</taxon>
        <taxon>Lophotrochozoa</taxon>
        <taxon>Mollusca</taxon>
        <taxon>Gastropoda</taxon>
        <taxon>Heterobranchia</taxon>
        <taxon>Euthyneura</taxon>
        <taxon>Panpulmonata</taxon>
        <taxon>Hygrophila</taxon>
        <taxon>Lymnaeoidea</taxon>
        <taxon>Lymnaeidae</taxon>
        <taxon>Lymnaea</taxon>
    </lineage>
</organism>
<reference evidence="1 2" key="1">
    <citation type="submission" date="2024-04" db="EMBL/GenBank/DDBJ databases">
        <authorList>
            <consortium name="Genoscope - CEA"/>
            <person name="William W."/>
        </authorList>
    </citation>
    <scope>NUCLEOTIDE SEQUENCE [LARGE SCALE GENOMIC DNA]</scope>
</reference>
<keyword evidence="2" id="KW-1185">Reference proteome</keyword>
<evidence type="ECO:0000313" key="2">
    <source>
        <dbReference type="Proteomes" id="UP001497497"/>
    </source>
</evidence>
<accession>A0AAV2I2T2</accession>
<dbReference type="PANTHER" id="PTHR39369">
    <property type="entry name" value="LIN-24 (TWENTY-FOUR) LIKE"/>
    <property type="match status" value="1"/>
</dbReference>
<gene>
    <name evidence="1" type="ORF">GSLYS_00012771001</name>
</gene>
<dbReference type="Gene3D" id="2.170.15.10">
    <property type="entry name" value="Proaerolysin, chain A, domain 3"/>
    <property type="match status" value="1"/>
</dbReference>
<dbReference type="AlphaFoldDB" id="A0AAV2I2T2"/>
<evidence type="ECO:0000313" key="1">
    <source>
        <dbReference type="EMBL" id="CAL1538950.1"/>
    </source>
</evidence>
<dbReference type="EMBL" id="CAXITT010000319">
    <property type="protein sequence ID" value="CAL1538950.1"/>
    <property type="molecule type" value="Genomic_DNA"/>
</dbReference>
<proteinExistence type="predicted"/>
<sequence length="241" mass="27543">MPTTVDMEKIIREYGDTKLYSIQKEGIDLKNPVIVWTDMVVMNTPAVFKPDSGKSTIKTHTLFRSVFTNDTLSPQTYSVKNVRTTVNVMEVCLETSFKYGTETQMVLSDAVMSFDTTQQIRNMEVEGKPHELEWVIKMDVSVPPNLSTTLEVMVKEKEVEEDFEIVSAFDGTVRLIYLADDDHREKVKLDLKVRDMFTQKPHFFPDDKGRPCFITKGRLKNKLGTEQLVQLTEGPLPPKAN</sequence>